<dbReference type="EMBL" id="MN740323">
    <property type="protein sequence ID" value="QHU00096.1"/>
    <property type="molecule type" value="Genomic_DNA"/>
</dbReference>
<evidence type="ECO:0000259" key="1">
    <source>
        <dbReference type="SMART" id="SM00156"/>
    </source>
</evidence>
<proteinExistence type="predicted"/>
<evidence type="ECO:0000313" key="2">
    <source>
        <dbReference type="EMBL" id="QHU00096.1"/>
    </source>
</evidence>
<dbReference type="PANTHER" id="PTHR11668">
    <property type="entry name" value="SERINE/THREONINE PROTEIN PHOSPHATASE"/>
    <property type="match status" value="1"/>
</dbReference>
<protein>
    <recommendedName>
        <fullName evidence="1">Serine/threonine specific protein phosphatases domain-containing protein</fullName>
    </recommendedName>
</protein>
<reference evidence="2" key="1">
    <citation type="journal article" date="2020" name="Nature">
        <title>Giant virus diversity and host interactions through global metagenomics.</title>
        <authorList>
            <person name="Schulz F."/>
            <person name="Roux S."/>
            <person name="Paez-Espino D."/>
            <person name="Jungbluth S."/>
            <person name="Walsh D.A."/>
            <person name="Denef V.J."/>
            <person name="McMahon K.D."/>
            <person name="Konstantinidis K.T."/>
            <person name="Eloe-Fadrosh E.A."/>
            <person name="Kyrpides N.C."/>
            <person name="Woyke T."/>
        </authorList>
    </citation>
    <scope>NUCLEOTIDE SEQUENCE</scope>
    <source>
        <strain evidence="2">GVMAG-M-3300025860-12</strain>
    </source>
</reference>
<name>A0A6C0J5X1_9ZZZZ</name>
<dbReference type="GO" id="GO:0016787">
    <property type="term" value="F:hydrolase activity"/>
    <property type="evidence" value="ECO:0007669"/>
    <property type="project" value="InterPro"/>
</dbReference>
<dbReference type="InterPro" id="IPR006186">
    <property type="entry name" value="Ser/Thr-sp_prot-phosphatase"/>
</dbReference>
<dbReference type="InterPro" id="IPR004843">
    <property type="entry name" value="Calcineurin-like_PHP"/>
</dbReference>
<dbReference type="Gene3D" id="3.60.21.10">
    <property type="match status" value="1"/>
</dbReference>
<feature type="domain" description="Serine/threonine specific protein phosphatases" evidence="1">
    <location>
        <begin position="129"/>
        <end position="435"/>
    </location>
</feature>
<dbReference type="InterPro" id="IPR050341">
    <property type="entry name" value="PP1_catalytic_subunit"/>
</dbReference>
<accession>A0A6C0J5X1</accession>
<dbReference type="SUPFAM" id="SSF56300">
    <property type="entry name" value="Metallo-dependent phosphatases"/>
    <property type="match status" value="1"/>
</dbReference>
<sequence length="447" mass="52680">MYKNKYLKYKEKYLNLKNHCISVHLRKGINDNGDIINTMNSCDTDLCLQQRNNFLFSSNFELDQWSSWNFIFSNTPYFFKRDYDKDITDELSQDSKYKFFDDNYIPFLNILDKLKLIYQNEYSYNNNIYSEKYKGMKINIPENSQVHFIGDIHSSINSLHYLFNRFQNLGNIFSGNSLYLLKNQYIIFTGDLVDYGPYGLEILFFIFNLKVLNPNNVFIINGNHEEYSVYKKEQSNVNLSLEMNNQIPLRKKLVTEILLFLPVVIFLIFNGKSYQINHGAIIREEAGYNEETFDFDKTSKLKDFLNSSNNIILFNDGNDFLWGDFKYNNDDLGWTSTNYGRNMYHIDIVKKYLDKHNIECIISGHQDTVSIGIMPNNIDIDNIYISSSEYLEYQETDGLITYDKYNNDLEDDEYNFEIKVNNILALTISSAVTVQKGAIYYCYITLK</sequence>
<dbReference type="Pfam" id="PF00149">
    <property type="entry name" value="Metallophos"/>
    <property type="match status" value="1"/>
</dbReference>
<dbReference type="PANTHER" id="PTHR11668:SF496">
    <property type="entry name" value="SERINE_THREONINE-PROTEIN PHOSPHATASE"/>
    <property type="match status" value="1"/>
</dbReference>
<dbReference type="AlphaFoldDB" id="A0A6C0J5X1"/>
<dbReference type="SMART" id="SM00156">
    <property type="entry name" value="PP2Ac"/>
    <property type="match status" value="1"/>
</dbReference>
<organism evidence="2">
    <name type="scientific">viral metagenome</name>
    <dbReference type="NCBI Taxonomy" id="1070528"/>
    <lineage>
        <taxon>unclassified sequences</taxon>
        <taxon>metagenomes</taxon>
        <taxon>organismal metagenomes</taxon>
    </lineage>
</organism>
<dbReference type="InterPro" id="IPR029052">
    <property type="entry name" value="Metallo-depent_PP-like"/>
</dbReference>